<reference evidence="1" key="1">
    <citation type="submission" date="2022-12" db="EMBL/GenBank/DDBJ databases">
        <authorList>
            <person name="Petersen C."/>
        </authorList>
    </citation>
    <scope>NUCLEOTIDE SEQUENCE</scope>
    <source>
        <strain evidence="1">IBT 17660</strain>
    </source>
</reference>
<evidence type="ECO:0000313" key="2">
    <source>
        <dbReference type="Proteomes" id="UP001147760"/>
    </source>
</evidence>
<proteinExistence type="predicted"/>
<gene>
    <name evidence="1" type="ORF">N7530_007781</name>
</gene>
<comment type="caution">
    <text evidence="1">The sequence shown here is derived from an EMBL/GenBank/DDBJ whole genome shotgun (WGS) entry which is preliminary data.</text>
</comment>
<dbReference type="EMBL" id="JAPWDO010000005">
    <property type="protein sequence ID" value="KAJ5470424.1"/>
    <property type="molecule type" value="Genomic_DNA"/>
</dbReference>
<evidence type="ECO:0000313" key="1">
    <source>
        <dbReference type="EMBL" id="KAJ5470424.1"/>
    </source>
</evidence>
<reference evidence="1" key="2">
    <citation type="journal article" date="2023" name="IMA Fungus">
        <title>Comparative genomic study of the Penicillium genus elucidates a diverse pangenome and 15 lateral gene transfer events.</title>
        <authorList>
            <person name="Petersen C."/>
            <person name="Sorensen T."/>
            <person name="Nielsen M.R."/>
            <person name="Sondergaard T.E."/>
            <person name="Sorensen J.L."/>
            <person name="Fitzpatrick D.A."/>
            <person name="Frisvad J.C."/>
            <person name="Nielsen K.L."/>
        </authorList>
    </citation>
    <scope>NUCLEOTIDE SEQUENCE</scope>
    <source>
        <strain evidence="1">IBT 17660</strain>
    </source>
</reference>
<dbReference type="AlphaFoldDB" id="A0A9X0BKC8"/>
<dbReference type="Proteomes" id="UP001147760">
    <property type="component" value="Unassembled WGS sequence"/>
</dbReference>
<organism evidence="1 2">
    <name type="scientific">Penicillium desertorum</name>
    <dbReference type="NCBI Taxonomy" id="1303715"/>
    <lineage>
        <taxon>Eukaryota</taxon>
        <taxon>Fungi</taxon>
        <taxon>Dikarya</taxon>
        <taxon>Ascomycota</taxon>
        <taxon>Pezizomycotina</taxon>
        <taxon>Eurotiomycetes</taxon>
        <taxon>Eurotiomycetidae</taxon>
        <taxon>Eurotiales</taxon>
        <taxon>Aspergillaceae</taxon>
        <taxon>Penicillium</taxon>
    </lineage>
</organism>
<keyword evidence="2" id="KW-1185">Reference proteome</keyword>
<protein>
    <submittedName>
        <fullName evidence="1">Uncharacterized protein</fullName>
    </submittedName>
</protein>
<accession>A0A9X0BKC8</accession>
<name>A0A9X0BKC8_9EURO</name>
<sequence length="110" mass="11878">MRSSGVVSTWPAAPCATITGKITRPTAVEAPPVQLYCTYEVVPTGFCTPVPLVHRGWAKQSQPMKTPAAAGFGFRECLLWSLALAAMTSNPQLDSRKGEKLMIEHLFGTD</sequence>